<feature type="domain" description="Enoyl reductase (ER)" evidence="7">
    <location>
        <begin position="25"/>
        <end position="353"/>
    </location>
</feature>
<dbReference type="Pfam" id="PF08240">
    <property type="entry name" value="ADH_N"/>
    <property type="match status" value="1"/>
</dbReference>
<dbReference type="AlphaFoldDB" id="A0A6A6HME1"/>
<dbReference type="Proteomes" id="UP000800092">
    <property type="component" value="Unassembled WGS sequence"/>
</dbReference>
<evidence type="ECO:0000256" key="2">
    <source>
        <dbReference type="ARBA" id="ARBA00008072"/>
    </source>
</evidence>
<comment type="similarity">
    <text evidence="2">Belongs to the zinc-containing alcohol dehydrogenase family.</text>
</comment>
<keyword evidence="5" id="KW-0560">Oxidoreductase</keyword>
<accession>A0A6A6HME1</accession>
<dbReference type="InterPro" id="IPR011032">
    <property type="entry name" value="GroES-like_sf"/>
</dbReference>
<protein>
    <submittedName>
        <fullName evidence="8">GroES-like protein</fullName>
    </submittedName>
</protein>
<dbReference type="InterPro" id="IPR036291">
    <property type="entry name" value="NAD(P)-bd_dom_sf"/>
</dbReference>
<dbReference type="GO" id="GO:0046872">
    <property type="term" value="F:metal ion binding"/>
    <property type="evidence" value="ECO:0007669"/>
    <property type="project" value="UniProtKB-KW"/>
</dbReference>
<evidence type="ECO:0000313" key="8">
    <source>
        <dbReference type="EMBL" id="KAF2239314.1"/>
    </source>
</evidence>
<dbReference type="Pfam" id="PF00107">
    <property type="entry name" value="ADH_zinc_N"/>
    <property type="match status" value="1"/>
</dbReference>
<dbReference type="Gene3D" id="3.90.180.10">
    <property type="entry name" value="Medium-chain alcohol dehydrogenases, catalytic domain"/>
    <property type="match status" value="1"/>
</dbReference>
<gene>
    <name evidence="8" type="ORF">EV356DRAFT_523946</name>
</gene>
<dbReference type="InterPro" id="IPR013154">
    <property type="entry name" value="ADH-like_N"/>
</dbReference>
<evidence type="ECO:0000313" key="9">
    <source>
        <dbReference type="Proteomes" id="UP000800092"/>
    </source>
</evidence>
<dbReference type="InterPro" id="IPR013149">
    <property type="entry name" value="ADH-like_C"/>
</dbReference>
<comment type="cofactor">
    <cofactor evidence="1">
        <name>Zn(2+)</name>
        <dbReference type="ChEBI" id="CHEBI:29105"/>
    </cofactor>
</comment>
<dbReference type="OrthoDB" id="256333at2759"/>
<dbReference type="PANTHER" id="PTHR42940:SF8">
    <property type="entry name" value="VACUOLAR PROTEIN SORTING-ASSOCIATED PROTEIN 11"/>
    <property type="match status" value="1"/>
</dbReference>
<dbReference type="SUPFAM" id="SSF50129">
    <property type="entry name" value="GroES-like"/>
    <property type="match status" value="1"/>
</dbReference>
<evidence type="ECO:0000256" key="3">
    <source>
        <dbReference type="ARBA" id="ARBA00022723"/>
    </source>
</evidence>
<evidence type="ECO:0000256" key="5">
    <source>
        <dbReference type="ARBA" id="ARBA00023002"/>
    </source>
</evidence>
<proteinExistence type="inferred from homology"/>
<dbReference type="EMBL" id="ML991773">
    <property type="protein sequence ID" value="KAF2239314.1"/>
    <property type="molecule type" value="Genomic_DNA"/>
</dbReference>
<name>A0A6A6HME1_VIRVR</name>
<sequence length="371" mass="38656">MGINGIPDQMKAIQIVELHKPYKLNTIPTPTSLSPHDLLVKVAVASLCHTDGMVTAGIIAPPSLPQTASHEGTGTIAATGSSVPASSFRVGDRVMCGIGLHFCGRCDECTGPRGDIQYCQQIDGNIGVTADGAFAEYVVADSRSCARLPDAVSFETAAPLACAGCTVWRGIVQAGLSEGQWVGIVGSGGGLGHLGVQFAKAKGLRVVGVDARDEGLELTKKNGADVVVDARKGKEEVVRQVQEATGGVGVDATVNVSDAKSAAALACAVTRLHGLVVQIAQPDEVSVPFVELVFRDIRIHGSLICSPQEAVDMLDAVAKHKVSVHTNPFNGLDKIEQLVELAHSGKMKGKGIIIVDPEQIKAEQKPGLELV</sequence>
<evidence type="ECO:0000259" key="7">
    <source>
        <dbReference type="SMART" id="SM00829"/>
    </source>
</evidence>
<organism evidence="8 9">
    <name type="scientific">Viridothelium virens</name>
    <name type="common">Speckled blister lichen</name>
    <name type="synonym">Trypethelium virens</name>
    <dbReference type="NCBI Taxonomy" id="1048519"/>
    <lineage>
        <taxon>Eukaryota</taxon>
        <taxon>Fungi</taxon>
        <taxon>Dikarya</taxon>
        <taxon>Ascomycota</taxon>
        <taxon>Pezizomycotina</taxon>
        <taxon>Dothideomycetes</taxon>
        <taxon>Dothideomycetes incertae sedis</taxon>
        <taxon>Trypetheliales</taxon>
        <taxon>Trypetheliaceae</taxon>
        <taxon>Viridothelium</taxon>
    </lineage>
</organism>
<dbReference type="GO" id="GO:0004022">
    <property type="term" value="F:alcohol dehydrogenase (NAD+) activity"/>
    <property type="evidence" value="ECO:0007669"/>
    <property type="project" value="TreeGrafter"/>
</dbReference>
<keyword evidence="3" id="KW-0479">Metal-binding</keyword>
<keyword evidence="4" id="KW-0862">Zinc</keyword>
<dbReference type="InterPro" id="IPR020843">
    <property type="entry name" value="ER"/>
</dbReference>
<dbReference type="Gene3D" id="3.40.50.720">
    <property type="entry name" value="NAD(P)-binding Rossmann-like Domain"/>
    <property type="match status" value="1"/>
</dbReference>
<evidence type="ECO:0000256" key="1">
    <source>
        <dbReference type="ARBA" id="ARBA00001947"/>
    </source>
</evidence>
<keyword evidence="6" id="KW-0520">NAD</keyword>
<dbReference type="SUPFAM" id="SSF51735">
    <property type="entry name" value="NAD(P)-binding Rossmann-fold domains"/>
    <property type="match status" value="1"/>
</dbReference>
<evidence type="ECO:0000256" key="6">
    <source>
        <dbReference type="ARBA" id="ARBA00023027"/>
    </source>
</evidence>
<evidence type="ECO:0000256" key="4">
    <source>
        <dbReference type="ARBA" id="ARBA00022833"/>
    </source>
</evidence>
<dbReference type="SMART" id="SM00829">
    <property type="entry name" value="PKS_ER"/>
    <property type="match status" value="1"/>
</dbReference>
<dbReference type="PANTHER" id="PTHR42940">
    <property type="entry name" value="ALCOHOL DEHYDROGENASE 1-RELATED"/>
    <property type="match status" value="1"/>
</dbReference>
<dbReference type="FunFam" id="3.40.50.720:FF:000039">
    <property type="entry name" value="Alcohol dehydrogenase AdhP"/>
    <property type="match status" value="1"/>
</dbReference>
<keyword evidence="9" id="KW-1185">Reference proteome</keyword>
<reference evidence="8" key="1">
    <citation type="journal article" date="2020" name="Stud. Mycol.">
        <title>101 Dothideomycetes genomes: a test case for predicting lifestyles and emergence of pathogens.</title>
        <authorList>
            <person name="Haridas S."/>
            <person name="Albert R."/>
            <person name="Binder M."/>
            <person name="Bloem J."/>
            <person name="Labutti K."/>
            <person name="Salamov A."/>
            <person name="Andreopoulos B."/>
            <person name="Baker S."/>
            <person name="Barry K."/>
            <person name="Bills G."/>
            <person name="Bluhm B."/>
            <person name="Cannon C."/>
            <person name="Castanera R."/>
            <person name="Culley D."/>
            <person name="Daum C."/>
            <person name="Ezra D."/>
            <person name="Gonzalez J."/>
            <person name="Henrissat B."/>
            <person name="Kuo A."/>
            <person name="Liang C."/>
            <person name="Lipzen A."/>
            <person name="Lutzoni F."/>
            <person name="Magnuson J."/>
            <person name="Mondo S."/>
            <person name="Nolan M."/>
            <person name="Ohm R."/>
            <person name="Pangilinan J."/>
            <person name="Park H.-J."/>
            <person name="Ramirez L."/>
            <person name="Alfaro M."/>
            <person name="Sun H."/>
            <person name="Tritt A."/>
            <person name="Yoshinaga Y."/>
            <person name="Zwiers L.-H."/>
            <person name="Turgeon B."/>
            <person name="Goodwin S."/>
            <person name="Spatafora J."/>
            <person name="Crous P."/>
            <person name="Grigoriev I."/>
        </authorList>
    </citation>
    <scope>NUCLEOTIDE SEQUENCE</scope>
    <source>
        <strain evidence="8">Tuck. ex Michener</strain>
    </source>
</reference>
<dbReference type="GO" id="GO:0005737">
    <property type="term" value="C:cytoplasm"/>
    <property type="evidence" value="ECO:0007669"/>
    <property type="project" value="TreeGrafter"/>
</dbReference>